<proteinExistence type="predicted"/>
<feature type="chain" id="PRO_5018317225" description="Secreted protein" evidence="1">
    <location>
        <begin position="31"/>
        <end position="166"/>
    </location>
</feature>
<keyword evidence="3" id="KW-1185">Reference proteome</keyword>
<evidence type="ECO:0000313" key="2">
    <source>
        <dbReference type="EMBL" id="AZA13176.1"/>
    </source>
</evidence>
<sequence length="166" mass="17396" precursor="true">MAVFRRRRQAIYVAGLVTTLVFTGTTPAHAETVATEDPVVATQTTETTGNLTPNVPDYAQPGLSSAPSSNDPGLGWHIRGLSSRIVNPIGGYKGILITVMVLATIAQAYESAARSRGLVYPDGRVMYPPQIQGVIDQLTGFSSNVQTGSSQLTGTVANALGRPGPQ</sequence>
<name>A0A3G6J5D3_9CORY</name>
<organism evidence="2 3">
    <name type="scientific">Corynebacterium choanae</name>
    <dbReference type="NCBI Taxonomy" id="1862358"/>
    <lineage>
        <taxon>Bacteria</taxon>
        <taxon>Bacillati</taxon>
        <taxon>Actinomycetota</taxon>
        <taxon>Actinomycetes</taxon>
        <taxon>Mycobacteriales</taxon>
        <taxon>Corynebacteriaceae</taxon>
        <taxon>Corynebacterium</taxon>
    </lineage>
</organism>
<dbReference type="RefSeq" id="WP_123926944.1">
    <property type="nucleotide sequence ID" value="NZ_CP033896.1"/>
</dbReference>
<feature type="signal peptide" evidence="1">
    <location>
        <begin position="1"/>
        <end position="30"/>
    </location>
</feature>
<gene>
    <name evidence="2" type="ORF">CCHOA_03835</name>
</gene>
<evidence type="ECO:0000313" key="3">
    <source>
        <dbReference type="Proteomes" id="UP000269019"/>
    </source>
</evidence>
<dbReference type="KEGG" id="ccho:CCHOA_03835"/>
<accession>A0A3G6J5D3</accession>
<keyword evidence="1" id="KW-0732">Signal</keyword>
<dbReference type="AlphaFoldDB" id="A0A3G6J5D3"/>
<evidence type="ECO:0000256" key="1">
    <source>
        <dbReference type="SAM" id="SignalP"/>
    </source>
</evidence>
<dbReference type="Proteomes" id="UP000269019">
    <property type="component" value="Chromosome"/>
</dbReference>
<evidence type="ECO:0008006" key="4">
    <source>
        <dbReference type="Google" id="ProtNLM"/>
    </source>
</evidence>
<dbReference type="EMBL" id="CP033896">
    <property type="protein sequence ID" value="AZA13176.1"/>
    <property type="molecule type" value="Genomic_DNA"/>
</dbReference>
<reference evidence="2 3" key="1">
    <citation type="submission" date="2018-11" db="EMBL/GenBank/DDBJ databases">
        <authorList>
            <person name="Kleinhagauer T."/>
            <person name="Glaeser S.P."/>
            <person name="Spergser J."/>
            <person name="Ruckert C."/>
            <person name="Kaempfer P."/>
            <person name="Busse H.-J."/>
        </authorList>
    </citation>
    <scope>NUCLEOTIDE SEQUENCE [LARGE SCALE GENOMIC DNA]</scope>
    <source>
        <strain evidence="2 3">200CH</strain>
    </source>
</reference>
<protein>
    <recommendedName>
        <fullName evidence="4">Secreted protein</fullName>
    </recommendedName>
</protein>